<feature type="region of interest" description="Disordered" evidence="7">
    <location>
        <begin position="1"/>
        <end position="27"/>
    </location>
</feature>
<feature type="region of interest" description="Disordered" evidence="7">
    <location>
        <begin position="82"/>
        <end position="106"/>
    </location>
</feature>
<evidence type="ECO:0000256" key="2">
    <source>
        <dbReference type="ARBA" id="ARBA00022617"/>
    </source>
</evidence>
<proteinExistence type="predicted"/>
<dbReference type="InterPro" id="IPR036909">
    <property type="entry name" value="Cyt_c-like_dom_sf"/>
</dbReference>
<evidence type="ECO:0000313" key="10">
    <source>
        <dbReference type="Proteomes" id="UP000192911"/>
    </source>
</evidence>
<dbReference type="GO" id="GO:0020037">
    <property type="term" value="F:heme binding"/>
    <property type="evidence" value="ECO:0007669"/>
    <property type="project" value="InterPro"/>
</dbReference>
<dbReference type="PRINTS" id="PR00605">
    <property type="entry name" value="CYTCHROMECIC"/>
</dbReference>
<dbReference type="GO" id="GO:0009055">
    <property type="term" value="F:electron transfer activity"/>
    <property type="evidence" value="ECO:0007669"/>
    <property type="project" value="InterPro"/>
</dbReference>
<feature type="domain" description="Cytochrome c" evidence="8">
    <location>
        <begin position="455"/>
        <end position="546"/>
    </location>
</feature>
<dbReference type="GeneID" id="95553550"/>
<dbReference type="InterPro" id="IPR008168">
    <property type="entry name" value="Cyt_C_IC"/>
</dbReference>
<reference evidence="10" key="1">
    <citation type="submission" date="2017-04" db="EMBL/GenBank/DDBJ databases">
        <authorList>
            <person name="Varghese N."/>
            <person name="Submissions S."/>
        </authorList>
    </citation>
    <scope>NUCLEOTIDE SEQUENCE [LARGE SCALE GENOMIC DNA]</scope>
    <source>
        <strain evidence="10">Ballard 720</strain>
    </source>
</reference>
<evidence type="ECO:0000256" key="4">
    <source>
        <dbReference type="ARBA" id="ARBA00022982"/>
    </source>
</evidence>
<dbReference type="PANTHER" id="PTHR35008:SF8">
    <property type="entry name" value="ALCOHOL DEHYDROGENASE CYTOCHROME C SUBUNIT"/>
    <property type="match status" value="1"/>
</dbReference>
<evidence type="ECO:0000256" key="3">
    <source>
        <dbReference type="ARBA" id="ARBA00022723"/>
    </source>
</evidence>
<name>A0A1X7EGC8_TRICW</name>
<dbReference type="PROSITE" id="PS51007">
    <property type="entry name" value="CYTC"/>
    <property type="match status" value="3"/>
</dbReference>
<organism evidence="9 10">
    <name type="scientific">Trinickia caryophylli</name>
    <name type="common">Paraburkholderia caryophylli</name>
    <dbReference type="NCBI Taxonomy" id="28094"/>
    <lineage>
        <taxon>Bacteria</taxon>
        <taxon>Pseudomonadati</taxon>
        <taxon>Pseudomonadota</taxon>
        <taxon>Betaproteobacteria</taxon>
        <taxon>Burkholderiales</taxon>
        <taxon>Burkholderiaceae</taxon>
        <taxon>Trinickia</taxon>
    </lineage>
</organism>
<dbReference type="Proteomes" id="UP000192911">
    <property type="component" value="Unassembled WGS sequence"/>
</dbReference>
<sequence>MSDPQARTARSPRRGRAEPSSRRRPVRMASVAAAFSLFALYLAWHAATQDTAMADEVPLASAQAQASKGAFAPASAVSGAVRRVGQPAPHPASDQTGAPISSGALAGSGAGISTPAAASGELPVPASPSASSATFGSAAASAAEVPAPSAGPDEPGEAAAGTMLVQSEANSTDLVKRGAYLARAGDCIACHTADKSQPFAGGLPIGTPFGIIYTPNITPDPDTGIGRWTDADFIRAMHEGVGKGGEHLYPAFPYTEYTRVAERDLLAVRAYLNTLAPIHYTPPRNELRFPFNQRWLLFFWKLFNFEEGRFVPDPKRSPQWNRGAYLVQGLAHCGECHTPRNLMQGLKTTSQFSGGEQAGWRAFNITPDKAGGIGGWSDDDLVHYLATGVAAGRANAAGPMADVVANSTQFLNAEDLRSINVYLRSLPPVSGGQTHPRDAWGKPADDVLRLRGATVKGIDGAQLFVANCASCHGWTGQGAGGTAPLAYPSLIRNSAVGAPDAGNLAMVVLHGVARRTKDADVMMPAFGNELDDEQIAAIVNYVTQRFGNPHATLTAADIAKLRTRPQ</sequence>
<gene>
    <name evidence="9" type="ORF">SAMN06295900_105367</name>
</gene>
<dbReference type="RefSeq" id="WP_350932901.1">
    <property type="nucleotide sequence ID" value="NZ_BSQD01000004.1"/>
</dbReference>
<accession>A0A1X7EGC8</accession>
<keyword evidence="3 6" id="KW-0479">Metal-binding</keyword>
<keyword evidence="5 6" id="KW-0408">Iron</keyword>
<keyword evidence="10" id="KW-1185">Reference proteome</keyword>
<dbReference type="InterPro" id="IPR051459">
    <property type="entry name" value="Cytochrome_c-type_DH"/>
</dbReference>
<keyword evidence="4" id="KW-0249">Electron transport</keyword>
<dbReference type="GO" id="GO:0005506">
    <property type="term" value="F:iron ion binding"/>
    <property type="evidence" value="ECO:0007669"/>
    <property type="project" value="InterPro"/>
</dbReference>
<keyword evidence="1" id="KW-0813">Transport</keyword>
<dbReference type="STRING" id="28094.SAMN06295900_105367"/>
<feature type="domain" description="Cytochrome c" evidence="8">
    <location>
        <begin position="156"/>
        <end position="276"/>
    </location>
</feature>
<dbReference type="Gene3D" id="1.10.760.10">
    <property type="entry name" value="Cytochrome c-like domain"/>
    <property type="match status" value="2"/>
</dbReference>
<protein>
    <submittedName>
        <fullName evidence="9">Cytochrome c, mono-and diheme variants</fullName>
    </submittedName>
</protein>
<evidence type="ECO:0000259" key="8">
    <source>
        <dbReference type="PROSITE" id="PS51007"/>
    </source>
</evidence>
<dbReference type="SUPFAM" id="SSF46626">
    <property type="entry name" value="Cytochrome c"/>
    <property type="match status" value="3"/>
</dbReference>
<evidence type="ECO:0000256" key="5">
    <source>
        <dbReference type="ARBA" id="ARBA00023004"/>
    </source>
</evidence>
<evidence type="ECO:0000256" key="1">
    <source>
        <dbReference type="ARBA" id="ARBA00022448"/>
    </source>
</evidence>
<dbReference type="InterPro" id="IPR009056">
    <property type="entry name" value="Cyt_c-like_dom"/>
</dbReference>
<feature type="compositionally biased region" description="Low complexity" evidence="7">
    <location>
        <begin position="97"/>
        <end position="106"/>
    </location>
</feature>
<dbReference type="EMBL" id="FXAH01000005">
    <property type="protein sequence ID" value="SMF33546.1"/>
    <property type="molecule type" value="Genomic_DNA"/>
</dbReference>
<dbReference type="AlphaFoldDB" id="A0A1X7EGC8"/>
<feature type="domain" description="Cytochrome c" evidence="8">
    <location>
        <begin position="318"/>
        <end position="427"/>
    </location>
</feature>
<evidence type="ECO:0000256" key="6">
    <source>
        <dbReference type="PROSITE-ProRule" id="PRU00433"/>
    </source>
</evidence>
<dbReference type="Pfam" id="PF00034">
    <property type="entry name" value="Cytochrom_C"/>
    <property type="match status" value="2"/>
</dbReference>
<evidence type="ECO:0000256" key="7">
    <source>
        <dbReference type="SAM" id="MobiDB-lite"/>
    </source>
</evidence>
<dbReference type="PANTHER" id="PTHR35008">
    <property type="entry name" value="BLL4482 PROTEIN-RELATED"/>
    <property type="match status" value="1"/>
</dbReference>
<evidence type="ECO:0000313" key="9">
    <source>
        <dbReference type="EMBL" id="SMF33546.1"/>
    </source>
</evidence>
<keyword evidence="2 6" id="KW-0349">Heme</keyword>